<dbReference type="InterPro" id="IPR052595">
    <property type="entry name" value="LRRC69/RLP"/>
</dbReference>
<evidence type="ECO:0000256" key="2">
    <source>
        <dbReference type="ARBA" id="ARBA00022692"/>
    </source>
</evidence>
<evidence type="ECO:0000313" key="10">
    <source>
        <dbReference type="Proteomes" id="UP001396334"/>
    </source>
</evidence>
<proteinExistence type="predicted"/>
<keyword evidence="7" id="KW-0732">Signal</keyword>
<keyword evidence="5 6" id="KW-0472">Membrane</keyword>
<evidence type="ECO:0000256" key="4">
    <source>
        <dbReference type="ARBA" id="ARBA00022989"/>
    </source>
</evidence>
<feature type="transmembrane region" description="Helical" evidence="6">
    <location>
        <begin position="572"/>
        <end position="593"/>
    </location>
</feature>
<dbReference type="PRINTS" id="PR00019">
    <property type="entry name" value="LEURICHRPT"/>
</dbReference>
<evidence type="ECO:0000256" key="7">
    <source>
        <dbReference type="SAM" id="SignalP"/>
    </source>
</evidence>
<evidence type="ECO:0000256" key="1">
    <source>
        <dbReference type="ARBA" id="ARBA00022614"/>
    </source>
</evidence>
<keyword evidence="4 6" id="KW-1133">Transmembrane helix</keyword>
<dbReference type="SMART" id="SM00369">
    <property type="entry name" value="LRR_TYP"/>
    <property type="match status" value="8"/>
</dbReference>
<reference evidence="9 10" key="1">
    <citation type="journal article" date="2024" name="G3 (Bethesda)">
        <title>Genome assembly of Hibiscus sabdariffa L. provides insights into metabolisms of medicinal natural products.</title>
        <authorList>
            <person name="Kim T."/>
        </authorList>
    </citation>
    <scope>NUCLEOTIDE SEQUENCE [LARGE SCALE GENOMIC DNA]</scope>
    <source>
        <strain evidence="9">TK-2024</strain>
        <tissue evidence="9">Old leaves</tissue>
    </source>
</reference>
<evidence type="ECO:0000313" key="9">
    <source>
        <dbReference type="EMBL" id="KAK8980832.1"/>
    </source>
</evidence>
<sequence>MAKLGFLPALLFLLLCATFGAILSANSPNISTDQAALLALKSHITHDPHNLLATNWSTSASVCDWIGVACGSRHRRVTYLNLSGMNLTGTINPNLGNLSFLARLDISNNSFHGAFPLELAHLHRLKYLNFGHLPSRIFDNLSKLQVLDLTENQISGSIPNSLYKCKELWYLSMCNNSLEGSMPKEIGNLTMLKYLYLGYNNLKGHIPSGIFDNLTKLLGLDLQQNQISGKIPSNISRCKELRYLSLNNNYLEGSIPMEIGNLTMLEFLRLCHNNLSGSVPSLIFNISSLQQIRLGFNTLFGYLTSNMFDYLPRLVYLDLTECQFSGRIPKSLFKCKELEYLFLSGNHLEGTVPSEIINLTSLKYFFIADNNFSGNLDQLQVLSLRSNRFYGKVDSSNVTASFIRLRVIDLSHNNFNGHLSTKLFENLHAIKEGYEKIAIDLSNNQFLGEIPKTLGELHSLIGLNLSHNCLTGSIPSSLSDLSELESLDLSSNKLRGRIPMELNNMGFLEVLNLSYNDLKGPIPQGKQFDTFTNDSYIGNLGLCGLPLSKSCDNDEETPTEADPDDDGLNWKFSILMGYGCGLVLGLSMGYMVFTTGKPWWFIRIFERVRQRFVKR</sequence>
<keyword evidence="10" id="KW-1185">Reference proteome</keyword>
<feature type="signal peptide" evidence="7">
    <location>
        <begin position="1"/>
        <end position="24"/>
    </location>
</feature>
<evidence type="ECO:0000256" key="3">
    <source>
        <dbReference type="ARBA" id="ARBA00022737"/>
    </source>
</evidence>
<name>A0ABR2NXB0_9ROSI</name>
<organism evidence="9 10">
    <name type="scientific">Hibiscus sabdariffa</name>
    <name type="common">roselle</name>
    <dbReference type="NCBI Taxonomy" id="183260"/>
    <lineage>
        <taxon>Eukaryota</taxon>
        <taxon>Viridiplantae</taxon>
        <taxon>Streptophyta</taxon>
        <taxon>Embryophyta</taxon>
        <taxon>Tracheophyta</taxon>
        <taxon>Spermatophyta</taxon>
        <taxon>Magnoliopsida</taxon>
        <taxon>eudicotyledons</taxon>
        <taxon>Gunneridae</taxon>
        <taxon>Pentapetalae</taxon>
        <taxon>rosids</taxon>
        <taxon>malvids</taxon>
        <taxon>Malvales</taxon>
        <taxon>Malvaceae</taxon>
        <taxon>Malvoideae</taxon>
        <taxon>Hibiscus</taxon>
    </lineage>
</organism>
<accession>A0ABR2NXB0</accession>
<evidence type="ECO:0000256" key="5">
    <source>
        <dbReference type="ARBA" id="ARBA00023136"/>
    </source>
</evidence>
<dbReference type="Proteomes" id="UP001396334">
    <property type="component" value="Unassembled WGS sequence"/>
</dbReference>
<dbReference type="InterPro" id="IPR013210">
    <property type="entry name" value="LRR_N_plant-typ"/>
</dbReference>
<dbReference type="PROSITE" id="PS51450">
    <property type="entry name" value="LRR"/>
    <property type="match status" value="1"/>
</dbReference>
<keyword evidence="2 6" id="KW-0812">Transmembrane</keyword>
<evidence type="ECO:0000256" key="6">
    <source>
        <dbReference type="SAM" id="Phobius"/>
    </source>
</evidence>
<comment type="caution">
    <text evidence="9">The sequence shown here is derived from an EMBL/GenBank/DDBJ whole genome shotgun (WGS) entry which is preliminary data.</text>
</comment>
<feature type="chain" id="PRO_5045790931" description="Leucine-rich repeat-containing N-terminal plant-type domain-containing protein" evidence="7">
    <location>
        <begin position="25"/>
        <end position="615"/>
    </location>
</feature>
<dbReference type="InterPro" id="IPR003591">
    <property type="entry name" value="Leu-rich_rpt_typical-subtyp"/>
</dbReference>
<evidence type="ECO:0000259" key="8">
    <source>
        <dbReference type="Pfam" id="PF08263"/>
    </source>
</evidence>
<dbReference type="PANTHER" id="PTHR48057">
    <property type="entry name" value="LEUCINE-RICH REPEAT SERINE/THREONINE-PROTEIN KINASE 1"/>
    <property type="match status" value="1"/>
</dbReference>
<feature type="domain" description="Leucine-rich repeat-containing N-terminal plant-type" evidence="8">
    <location>
        <begin position="31"/>
        <end position="70"/>
    </location>
</feature>
<gene>
    <name evidence="9" type="ORF">V6N11_047963</name>
</gene>
<dbReference type="PANTHER" id="PTHR48057:SF7">
    <property type="entry name" value="LEUCINE-RICH REPEAT SERINE_THREONINE-PROTEIN KINASE 1"/>
    <property type="match status" value="1"/>
</dbReference>
<dbReference type="Pfam" id="PF08263">
    <property type="entry name" value="LRRNT_2"/>
    <property type="match status" value="1"/>
</dbReference>
<dbReference type="Pfam" id="PF00560">
    <property type="entry name" value="LRR_1"/>
    <property type="match status" value="6"/>
</dbReference>
<dbReference type="InterPro" id="IPR032675">
    <property type="entry name" value="LRR_dom_sf"/>
</dbReference>
<dbReference type="SUPFAM" id="SSF52058">
    <property type="entry name" value="L domain-like"/>
    <property type="match status" value="2"/>
</dbReference>
<protein>
    <recommendedName>
        <fullName evidence="8">Leucine-rich repeat-containing N-terminal plant-type domain-containing protein</fullName>
    </recommendedName>
</protein>
<dbReference type="InterPro" id="IPR001611">
    <property type="entry name" value="Leu-rich_rpt"/>
</dbReference>
<keyword evidence="1" id="KW-0433">Leucine-rich repeat</keyword>
<dbReference type="EMBL" id="JBBPBN010000091">
    <property type="protein sequence ID" value="KAK8980832.1"/>
    <property type="molecule type" value="Genomic_DNA"/>
</dbReference>
<dbReference type="Gene3D" id="3.80.10.10">
    <property type="entry name" value="Ribonuclease Inhibitor"/>
    <property type="match status" value="4"/>
</dbReference>
<keyword evidence="3" id="KW-0677">Repeat</keyword>
<dbReference type="Pfam" id="PF13855">
    <property type="entry name" value="LRR_8"/>
    <property type="match status" value="3"/>
</dbReference>
<dbReference type="SMART" id="SM00365">
    <property type="entry name" value="LRR_SD22"/>
    <property type="match status" value="6"/>
</dbReference>